<gene>
    <name evidence="1" type="ORF">PGLA_19995</name>
</gene>
<reference evidence="1 2" key="1">
    <citation type="submission" date="2016-03" db="EMBL/GenBank/DDBJ databases">
        <title>Draft genome sequence of Paenibacillus glacialis DSM 22343.</title>
        <authorList>
            <person name="Shin S.-K."/>
            <person name="Yi H."/>
        </authorList>
    </citation>
    <scope>NUCLEOTIDE SEQUENCE [LARGE SCALE GENOMIC DNA]</scope>
    <source>
        <strain evidence="1 2">DSM 22343</strain>
    </source>
</reference>
<dbReference type="GO" id="GO:0005737">
    <property type="term" value="C:cytoplasm"/>
    <property type="evidence" value="ECO:0007669"/>
    <property type="project" value="InterPro"/>
</dbReference>
<dbReference type="Gene3D" id="2.160.20.80">
    <property type="entry name" value="E3 ubiquitin-protein ligase SopA"/>
    <property type="match status" value="1"/>
</dbReference>
<dbReference type="GO" id="GO:0009117">
    <property type="term" value="P:nucleotide metabolic process"/>
    <property type="evidence" value="ECO:0007669"/>
    <property type="project" value="InterPro"/>
</dbReference>
<dbReference type="GO" id="GO:0000166">
    <property type="term" value="F:nucleotide binding"/>
    <property type="evidence" value="ECO:0007669"/>
    <property type="project" value="InterPro"/>
</dbReference>
<dbReference type="InterPro" id="IPR010394">
    <property type="entry name" value="5-nucleotidase"/>
</dbReference>
<proteinExistence type="predicted"/>
<comment type="caution">
    <text evidence="1">The sequence shown here is derived from an EMBL/GenBank/DDBJ whole genome shotgun (WGS) entry which is preliminary data.</text>
</comment>
<organism evidence="1 2">
    <name type="scientific">Paenibacillus glacialis</name>
    <dbReference type="NCBI Taxonomy" id="494026"/>
    <lineage>
        <taxon>Bacteria</taxon>
        <taxon>Bacillati</taxon>
        <taxon>Bacillota</taxon>
        <taxon>Bacilli</taxon>
        <taxon>Bacillales</taxon>
        <taxon>Paenibacillaceae</taxon>
        <taxon>Paenibacillus</taxon>
    </lineage>
</organism>
<dbReference type="AlphaFoldDB" id="A0A168HP04"/>
<dbReference type="SUPFAM" id="SSF141571">
    <property type="entry name" value="Pentapeptide repeat-like"/>
    <property type="match status" value="1"/>
</dbReference>
<dbReference type="STRING" id="494026.PGLA_19995"/>
<dbReference type="EMBL" id="LVJH01000048">
    <property type="protein sequence ID" value="OAB38381.1"/>
    <property type="molecule type" value="Genomic_DNA"/>
</dbReference>
<evidence type="ECO:0000313" key="1">
    <source>
        <dbReference type="EMBL" id="OAB38381.1"/>
    </source>
</evidence>
<dbReference type="RefSeq" id="WP_084411318.1">
    <property type="nucleotide sequence ID" value="NZ_LVJH01000048.1"/>
</dbReference>
<dbReference type="Pfam" id="PF00805">
    <property type="entry name" value="Pentapeptide"/>
    <property type="match status" value="1"/>
</dbReference>
<evidence type="ECO:0000313" key="2">
    <source>
        <dbReference type="Proteomes" id="UP000076967"/>
    </source>
</evidence>
<protein>
    <recommendedName>
        <fullName evidence="3">Pentapeptide repeat-containing protein</fullName>
    </recommendedName>
</protein>
<evidence type="ECO:0008006" key="3">
    <source>
        <dbReference type="Google" id="ProtNLM"/>
    </source>
</evidence>
<dbReference type="Proteomes" id="UP000076967">
    <property type="component" value="Unassembled WGS sequence"/>
</dbReference>
<dbReference type="Pfam" id="PF06189">
    <property type="entry name" value="5-nucleotidase"/>
    <property type="match status" value="1"/>
</dbReference>
<dbReference type="GO" id="GO:0000287">
    <property type="term" value="F:magnesium ion binding"/>
    <property type="evidence" value="ECO:0007669"/>
    <property type="project" value="InterPro"/>
</dbReference>
<dbReference type="InterPro" id="IPR051082">
    <property type="entry name" value="Pentapeptide-BTB/POZ_domain"/>
</dbReference>
<dbReference type="OrthoDB" id="9786032at2"/>
<dbReference type="GO" id="GO:0008253">
    <property type="term" value="F:5'-nucleotidase activity"/>
    <property type="evidence" value="ECO:0007669"/>
    <property type="project" value="InterPro"/>
</dbReference>
<keyword evidence="2" id="KW-1185">Reference proteome</keyword>
<dbReference type="PANTHER" id="PTHR14136:SF17">
    <property type="entry name" value="BTB_POZ DOMAIN-CONTAINING PROTEIN KCTD9"/>
    <property type="match status" value="1"/>
</dbReference>
<name>A0A168HP04_9BACL</name>
<sequence length="200" mass="22355">MMIYKEEGVKAYSAFQIEHENKILKPGIAFNLVKAILKLNQLVEGKRNMNSKLLEEIIMERLEIVNTTKQLDVKNANLAGSKFECACLENVHLQNISLAGTKIMDANLSDLEIDGAQLGGAYIHNIGMPPEGHPGYDPTAIQRGLRFENCNLENSEITNCNLSGLDINDCDLNGMKINGILVVDLLKHYEKEQKLNMRLD</sequence>
<dbReference type="PANTHER" id="PTHR14136">
    <property type="entry name" value="BTB_POZ DOMAIN-CONTAINING PROTEIN KCTD9"/>
    <property type="match status" value="1"/>
</dbReference>
<accession>A0A168HP04</accession>
<dbReference type="InterPro" id="IPR001646">
    <property type="entry name" value="5peptide_repeat"/>
</dbReference>